<dbReference type="AlphaFoldDB" id="A0A3S9N7P4"/>
<sequence length="74" mass="7933">MATPQSNPVSLENFDSLPADAHVRLPVVAQLYGCSERTVKRHSAAGIIPAPKKLTSRILLWRVGDLRAALASIG</sequence>
<protein>
    <submittedName>
        <fullName evidence="1">Transcriptional regulator</fullName>
    </submittedName>
</protein>
<evidence type="ECO:0000313" key="1">
    <source>
        <dbReference type="EMBL" id="AZQ51735.1"/>
    </source>
</evidence>
<dbReference type="RefSeq" id="WP_126362489.1">
    <property type="nucleotide sequence ID" value="NZ_CP034545.1"/>
</dbReference>
<dbReference type="Proteomes" id="UP000277191">
    <property type="component" value="Chromosome 1"/>
</dbReference>
<name>A0A3S9N7P4_9BURK</name>
<evidence type="ECO:0000313" key="2">
    <source>
        <dbReference type="Proteomes" id="UP000277191"/>
    </source>
</evidence>
<gene>
    <name evidence="1" type="ORF">D5R55_12390</name>
</gene>
<organism evidence="1 2">
    <name type="scientific">Burkholderia cenocepacia</name>
    <dbReference type="NCBI Taxonomy" id="95486"/>
    <lineage>
        <taxon>Bacteria</taxon>
        <taxon>Pseudomonadati</taxon>
        <taxon>Pseudomonadota</taxon>
        <taxon>Betaproteobacteria</taxon>
        <taxon>Burkholderiales</taxon>
        <taxon>Burkholderiaceae</taxon>
        <taxon>Burkholderia</taxon>
        <taxon>Burkholderia cepacia complex</taxon>
    </lineage>
</organism>
<accession>A0A3S9N7P4</accession>
<dbReference type="EMBL" id="CP034545">
    <property type="protein sequence ID" value="AZQ51735.1"/>
    <property type="molecule type" value="Genomic_DNA"/>
</dbReference>
<reference evidence="1 2" key="1">
    <citation type="submission" date="2018-12" db="EMBL/GenBank/DDBJ databases">
        <title>Cadmium resistance mechanism in endophytic bacteria Burkholderia cenocepacia YG-3.</title>
        <authorList>
            <person name="Zhang X."/>
            <person name="Wang X."/>
            <person name="Zhu Y."/>
        </authorList>
    </citation>
    <scope>NUCLEOTIDE SEQUENCE [LARGE SCALE GENOMIC DNA]</scope>
    <source>
        <strain evidence="1 2">YG-3</strain>
    </source>
</reference>
<proteinExistence type="predicted"/>